<evidence type="ECO:0000313" key="12">
    <source>
        <dbReference type="EMBL" id="SMC82251.1"/>
    </source>
</evidence>
<dbReference type="CDD" id="cd03214">
    <property type="entry name" value="ABC_Iron-Siderophores_B12_Hemin"/>
    <property type="match status" value="1"/>
</dbReference>
<evidence type="ECO:0000256" key="9">
    <source>
        <dbReference type="ARBA" id="ARBA00023065"/>
    </source>
</evidence>
<evidence type="ECO:0000256" key="6">
    <source>
        <dbReference type="ARBA" id="ARBA00022741"/>
    </source>
</evidence>
<evidence type="ECO:0000256" key="2">
    <source>
        <dbReference type="ARBA" id="ARBA00005417"/>
    </source>
</evidence>
<dbReference type="PANTHER" id="PTHR42771">
    <property type="entry name" value="IRON(3+)-HYDROXAMATE IMPORT ATP-BINDING PROTEIN FHUC"/>
    <property type="match status" value="1"/>
</dbReference>
<keyword evidence="9" id="KW-0406">Ion transport</keyword>
<dbReference type="PROSITE" id="PS50893">
    <property type="entry name" value="ABC_TRANSPORTER_2"/>
    <property type="match status" value="1"/>
</dbReference>
<sequence>MIQIQNVSHVIGKSPILTGITTRIPRHGITALIGPNGAGKSTLLNLIARLTPLQSGQITVDDVDVSTAPTQELALKIAVVAQQLGVSSRLRVRDLVAFGRWPHHRGRPAQRDEDAVDQAIAAFDLQALQYRFLDELSGGQQQRAFVAMGVVQDTDWVLLDEPLNNLDMYHAKELTAGLHAMSRPGTERSRSIVMVVHEINYVAAWADHIVALKDGALVFSGPPDQVLTEPILSDLFGMPIRVVSIDGKPVILHHM</sequence>
<dbReference type="Pfam" id="PF00005">
    <property type="entry name" value="ABC_tran"/>
    <property type="match status" value="1"/>
</dbReference>
<evidence type="ECO:0000256" key="7">
    <source>
        <dbReference type="ARBA" id="ARBA00022840"/>
    </source>
</evidence>
<keyword evidence="10" id="KW-0472">Membrane</keyword>
<keyword evidence="6" id="KW-0547">Nucleotide-binding</keyword>
<dbReference type="PANTHER" id="PTHR42771:SF3">
    <property type="entry name" value="PETROBACTIN IMPORT ATP-BINDING PROTEIN YCLP"/>
    <property type="match status" value="1"/>
</dbReference>
<dbReference type="GO" id="GO:0006826">
    <property type="term" value="P:iron ion transport"/>
    <property type="evidence" value="ECO:0007669"/>
    <property type="project" value="UniProtKB-KW"/>
</dbReference>
<keyword evidence="13" id="KW-1185">Reference proteome</keyword>
<keyword evidence="7 12" id="KW-0067">ATP-binding</keyword>
<name>A0A1W2CAU4_9RHOB</name>
<dbReference type="InterPro" id="IPR003439">
    <property type="entry name" value="ABC_transporter-like_ATP-bd"/>
</dbReference>
<dbReference type="EMBL" id="FWYD01000007">
    <property type="protein sequence ID" value="SMC82251.1"/>
    <property type="molecule type" value="Genomic_DNA"/>
</dbReference>
<evidence type="ECO:0000256" key="5">
    <source>
        <dbReference type="ARBA" id="ARBA00022496"/>
    </source>
</evidence>
<feature type="domain" description="ABC transporter" evidence="11">
    <location>
        <begin position="2"/>
        <end position="239"/>
    </location>
</feature>
<keyword evidence="5" id="KW-0410">Iron transport</keyword>
<evidence type="ECO:0000256" key="8">
    <source>
        <dbReference type="ARBA" id="ARBA00023004"/>
    </source>
</evidence>
<dbReference type="InterPro" id="IPR003593">
    <property type="entry name" value="AAA+_ATPase"/>
</dbReference>
<dbReference type="AlphaFoldDB" id="A0A1W2CAU4"/>
<organism evidence="12 13">
    <name type="scientific">Primorskyibacter flagellatus</name>
    <dbReference type="NCBI Taxonomy" id="1387277"/>
    <lineage>
        <taxon>Bacteria</taxon>
        <taxon>Pseudomonadati</taxon>
        <taxon>Pseudomonadota</taxon>
        <taxon>Alphaproteobacteria</taxon>
        <taxon>Rhodobacterales</taxon>
        <taxon>Roseobacteraceae</taxon>
        <taxon>Primorskyibacter</taxon>
    </lineage>
</organism>
<keyword evidence="4" id="KW-1003">Cell membrane</keyword>
<dbReference type="GO" id="GO:0005524">
    <property type="term" value="F:ATP binding"/>
    <property type="evidence" value="ECO:0007669"/>
    <property type="project" value="UniProtKB-KW"/>
</dbReference>
<evidence type="ECO:0000313" key="13">
    <source>
        <dbReference type="Proteomes" id="UP000192330"/>
    </source>
</evidence>
<proteinExistence type="inferred from homology"/>
<dbReference type="InterPro" id="IPR027417">
    <property type="entry name" value="P-loop_NTPase"/>
</dbReference>
<evidence type="ECO:0000256" key="10">
    <source>
        <dbReference type="ARBA" id="ARBA00023136"/>
    </source>
</evidence>
<keyword evidence="8" id="KW-0408">Iron</keyword>
<dbReference type="FunFam" id="3.40.50.300:FF:000134">
    <property type="entry name" value="Iron-enterobactin ABC transporter ATP-binding protein"/>
    <property type="match status" value="1"/>
</dbReference>
<gene>
    <name evidence="12" type="ORF">SAMN06295998_10727</name>
</gene>
<comment type="subcellular location">
    <subcellularLocation>
        <location evidence="1">Cell membrane</location>
        <topology evidence="1">Peripheral membrane protein</topology>
    </subcellularLocation>
</comment>
<dbReference type="SMART" id="SM00382">
    <property type="entry name" value="AAA"/>
    <property type="match status" value="1"/>
</dbReference>
<dbReference type="GO" id="GO:0005886">
    <property type="term" value="C:plasma membrane"/>
    <property type="evidence" value="ECO:0007669"/>
    <property type="project" value="UniProtKB-SubCell"/>
</dbReference>
<evidence type="ECO:0000256" key="4">
    <source>
        <dbReference type="ARBA" id="ARBA00022475"/>
    </source>
</evidence>
<comment type="similarity">
    <text evidence="2">Belongs to the ABC transporter superfamily.</text>
</comment>
<dbReference type="InterPro" id="IPR017871">
    <property type="entry name" value="ABC_transporter-like_CS"/>
</dbReference>
<dbReference type="InterPro" id="IPR051535">
    <property type="entry name" value="Siderophore_ABC-ATPase"/>
</dbReference>
<dbReference type="SUPFAM" id="SSF52540">
    <property type="entry name" value="P-loop containing nucleoside triphosphate hydrolases"/>
    <property type="match status" value="1"/>
</dbReference>
<dbReference type="OrthoDB" id="9805601at2"/>
<dbReference type="Gene3D" id="3.40.50.300">
    <property type="entry name" value="P-loop containing nucleotide triphosphate hydrolases"/>
    <property type="match status" value="1"/>
</dbReference>
<dbReference type="GO" id="GO:0016887">
    <property type="term" value="F:ATP hydrolysis activity"/>
    <property type="evidence" value="ECO:0007669"/>
    <property type="project" value="InterPro"/>
</dbReference>
<dbReference type="RefSeq" id="WP_084353073.1">
    <property type="nucleotide sequence ID" value="NZ_FWYD01000007.1"/>
</dbReference>
<dbReference type="PROSITE" id="PS00211">
    <property type="entry name" value="ABC_TRANSPORTER_1"/>
    <property type="match status" value="1"/>
</dbReference>
<protein>
    <submittedName>
        <fullName evidence="12">Iron complex transport system ATP-binding protein</fullName>
    </submittedName>
</protein>
<keyword evidence="3" id="KW-0813">Transport</keyword>
<evidence type="ECO:0000256" key="1">
    <source>
        <dbReference type="ARBA" id="ARBA00004202"/>
    </source>
</evidence>
<evidence type="ECO:0000259" key="11">
    <source>
        <dbReference type="PROSITE" id="PS50893"/>
    </source>
</evidence>
<dbReference type="STRING" id="1387277.SAMN06295998_10727"/>
<dbReference type="Proteomes" id="UP000192330">
    <property type="component" value="Unassembled WGS sequence"/>
</dbReference>
<accession>A0A1W2CAU4</accession>
<evidence type="ECO:0000256" key="3">
    <source>
        <dbReference type="ARBA" id="ARBA00022448"/>
    </source>
</evidence>
<reference evidence="12 13" key="1">
    <citation type="submission" date="2017-04" db="EMBL/GenBank/DDBJ databases">
        <authorList>
            <person name="Afonso C.L."/>
            <person name="Miller P.J."/>
            <person name="Scott M.A."/>
            <person name="Spackman E."/>
            <person name="Goraichik I."/>
            <person name="Dimitrov K.M."/>
            <person name="Suarez D.L."/>
            <person name="Swayne D.E."/>
        </authorList>
    </citation>
    <scope>NUCLEOTIDE SEQUENCE [LARGE SCALE GENOMIC DNA]</scope>
    <source>
        <strain evidence="12 13">CGMCC 1.12644</strain>
    </source>
</reference>